<dbReference type="EMBL" id="UOFZ01000119">
    <property type="protein sequence ID" value="VAX13500.1"/>
    <property type="molecule type" value="Genomic_DNA"/>
</dbReference>
<dbReference type="InterPro" id="IPR011990">
    <property type="entry name" value="TPR-like_helical_dom_sf"/>
</dbReference>
<dbReference type="GO" id="GO:0051301">
    <property type="term" value="P:cell division"/>
    <property type="evidence" value="ECO:0007669"/>
    <property type="project" value="InterPro"/>
</dbReference>
<reference evidence="5" key="1">
    <citation type="submission" date="2018-06" db="EMBL/GenBank/DDBJ databases">
        <authorList>
            <person name="Zhirakovskaya E."/>
        </authorList>
    </citation>
    <scope>NUCLEOTIDE SEQUENCE</scope>
</reference>
<dbReference type="InterPro" id="IPR034706">
    <property type="entry name" value="CpoB"/>
</dbReference>
<sequence length="310" mass="34449">MQRTLLSSALLAVLSLGLATQSIAQEAATTANPAKSVKAPAMPAPPTTEERVERLERLVNSRGLVNILLRLENLQKDVQTIQGDNEVQMHKLDELRKRQRELYIDIDRRLLQLERKQTSQPAVMNTPPPLPAAKGEASKAAAASSSDKPAARLPAETIVGGKPTSGTRTAVAAKVVPKADHETEQQAYQKAFDLLRELRYDKAGLAFRNFIEKYPDGRYAHIAQYWLAEASYAQRDFKTAIADYQKLIDNYPGSPKRAEAMLKIGYSYYELKDYPKAQAMLEQLLASYPRTTEAGQAQNLLQKIKINNAS</sequence>
<evidence type="ECO:0000259" key="4">
    <source>
        <dbReference type="Pfam" id="PF16331"/>
    </source>
</evidence>
<dbReference type="SUPFAM" id="SSF48452">
    <property type="entry name" value="TPR-like"/>
    <property type="match status" value="1"/>
</dbReference>
<dbReference type="SMART" id="SM00028">
    <property type="entry name" value="TPR"/>
    <property type="match status" value="2"/>
</dbReference>
<accession>A0A3B1BS56</accession>
<organism evidence="5">
    <name type="scientific">hydrothermal vent metagenome</name>
    <dbReference type="NCBI Taxonomy" id="652676"/>
    <lineage>
        <taxon>unclassified sequences</taxon>
        <taxon>metagenomes</taxon>
        <taxon>ecological metagenomes</taxon>
    </lineage>
</organism>
<keyword evidence="5" id="KW-0808">Transferase</keyword>
<feature type="region of interest" description="Disordered" evidence="2">
    <location>
        <begin position="117"/>
        <end position="151"/>
    </location>
</feature>
<feature type="domain" description="YbgF trimerisation" evidence="4">
    <location>
        <begin position="48"/>
        <end position="118"/>
    </location>
</feature>
<proteinExistence type="inferred from homology"/>
<dbReference type="Gene3D" id="1.25.40.10">
    <property type="entry name" value="Tetratricopeptide repeat domain"/>
    <property type="match status" value="1"/>
</dbReference>
<gene>
    <name evidence="5" type="ORF">MNBD_GAMMA24-747</name>
</gene>
<evidence type="ECO:0000313" key="5">
    <source>
        <dbReference type="EMBL" id="VAX13500.1"/>
    </source>
</evidence>
<dbReference type="Pfam" id="PF13525">
    <property type="entry name" value="YfiO"/>
    <property type="match status" value="1"/>
</dbReference>
<protein>
    <submittedName>
        <fullName evidence="5">TPR repeat containing exported protein Putative periplasmic protein contains a protein prenylyltransferase domain</fullName>
    </submittedName>
</protein>
<dbReference type="PROSITE" id="PS50005">
    <property type="entry name" value="TPR"/>
    <property type="match status" value="1"/>
</dbReference>
<evidence type="ECO:0000256" key="2">
    <source>
        <dbReference type="SAM" id="MobiDB-lite"/>
    </source>
</evidence>
<dbReference type="Pfam" id="PF16331">
    <property type="entry name" value="TolA_bind_tri"/>
    <property type="match status" value="1"/>
</dbReference>
<evidence type="ECO:0000259" key="3">
    <source>
        <dbReference type="Pfam" id="PF13525"/>
    </source>
</evidence>
<feature type="domain" description="Outer membrane lipoprotein BamD-like" evidence="3">
    <location>
        <begin position="182"/>
        <end position="260"/>
    </location>
</feature>
<dbReference type="InterPro" id="IPR032519">
    <property type="entry name" value="YbgF_tri"/>
</dbReference>
<dbReference type="GO" id="GO:0016740">
    <property type="term" value="F:transferase activity"/>
    <property type="evidence" value="ECO:0007669"/>
    <property type="project" value="UniProtKB-KW"/>
</dbReference>
<name>A0A3B1BS56_9ZZZZ</name>
<dbReference type="InterPro" id="IPR019734">
    <property type="entry name" value="TPR_rpt"/>
</dbReference>
<dbReference type="HAMAP" id="MF_02066">
    <property type="entry name" value="CpoB"/>
    <property type="match status" value="1"/>
</dbReference>
<dbReference type="InterPro" id="IPR014162">
    <property type="entry name" value="CpoB_C"/>
</dbReference>
<dbReference type="NCBIfam" id="TIGR02795">
    <property type="entry name" value="tol_pal_ybgF"/>
    <property type="match status" value="1"/>
</dbReference>
<dbReference type="GO" id="GO:0070206">
    <property type="term" value="P:protein trimerization"/>
    <property type="evidence" value="ECO:0007669"/>
    <property type="project" value="InterPro"/>
</dbReference>
<dbReference type="AlphaFoldDB" id="A0A3B1BS56"/>
<evidence type="ECO:0000256" key="1">
    <source>
        <dbReference type="ARBA" id="ARBA00022729"/>
    </source>
</evidence>
<feature type="compositionally biased region" description="Low complexity" evidence="2">
    <location>
        <begin position="132"/>
        <end position="148"/>
    </location>
</feature>
<dbReference type="InterPro" id="IPR039565">
    <property type="entry name" value="BamD-like"/>
</dbReference>
<keyword evidence="1" id="KW-0732">Signal</keyword>
<dbReference type="Gene3D" id="1.20.5.110">
    <property type="match status" value="1"/>
</dbReference>